<dbReference type="InterPro" id="IPR011992">
    <property type="entry name" value="EF-hand-dom_pair"/>
</dbReference>
<comment type="caution">
    <text evidence="4">The sequence shown here is derived from an EMBL/GenBank/DDBJ whole genome shotgun (WGS) entry which is preliminary data.</text>
</comment>
<feature type="compositionally biased region" description="Basic and acidic residues" evidence="2">
    <location>
        <begin position="454"/>
        <end position="464"/>
    </location>
</feature>
<dbReference type="GO" id="GO:0005509">
    <property type="term" value="F:calcium ion binding"/>
    <property type="evidence" value="ECO:0007669"/>
    <property type="project" value="InterPro"/>
</dbReference>
<evidence type="ECO:0000256" key="2">
    <source>
        <dbReference type="SAM" id="MobiDB-lite"/>
    </source>
</evidence>
<feature type="region of interest" description="Disordered" evidence="2">
    <location>
        <begin position="143"/>
        <end position="164"/>
    </location>
</feature>
<evidence type="ECO:0000256" key="1">
    <source>
        <dbReference type="ARBA" id="ARBA00022837"/>
    </source>
</evidence>
<feature type="region of interest" description="Disordered" evidence="2">
    <location>
        <begin position="417"/>
        <end position="487"/>
    </location>
</feature>
<dbReference type="Gene3D" id="1.10.238.10">
    <property type="entry name" value="EF-hand"/>
    <property type="match status" value="1"/>
</dbReference>
<dbReference type="InterPro" id="IPR002048">
    <property type="entry name" value="EF_hand_dom"/>
</dbReference>
<protein>
    <recommendedName>
        <fullName evidence="3">EF-hand domain-containing protein</fullName>
    </recommendedName>
</protein>
<gene>
    <name evidence="4" type="ORF">FNF31_05581</name>
</gene>
<dbReference type="Pfam" id="PF13499">
    <property type="entry name" value="EF-hand_7"/>
    <property type="match status" value="1"/>
</dbReference>
<feature type="region of interest" description="Disordered" evidence="2">
    <location>
        <begin position="363"/>
        <end position="398"/>
    </location>
</feature>
<dbReference type="PROSITE" id="PS50222">
    <property type="entry name" value="EF_HAND_2"/>
    <property type="match status" value="1"/>
</dbReference>
<feature type="compositionally biased region" description="Basic and acidic residues" evidence="2">
    <location>
        <begin position="627"/>
        <end position="640"/>
    </location>
</feature>
<name>A0A5A8CZ46_CAFRO</name>
<feature type="region of interest" description="Disordered" evidence="2">
    <location>
        <begin position="594"/>
        <end position="660"/>
    </location>
</feature>
<keyword evidence="1" id="KW-0106">Calcium</keyword>
<dbReference type="AlphaFoldDB" id="A0A5A8CZ46"/>
<reference evidence="4 5" key="1">
    <citation type="submission" date="2019-07" db="EMBL/GenBank/DDBJ databases">
        <title>Genomes of Cafeteria roenbergensis.</title>
        <authorList>
            <person name="Fischer M.G."/>
            <person name="Hackl T."/>
            <person name="Roman M."/>
        </authorList>
    </citation>
    <scope>NUCLEOTIDE SEQUENCE [LARGE SCALE GENOMIC DNA]</scope>
    <source>
        <strain evidence="4 5">Cflag</strain>
    </source>
</reference>
<dbReference type="Proteomes" id="UP000325113">
    <property type="component" value="Unassembled WGS sequence"/>
</dbReference>
<dbReference type="PROSITE" id="PS00018">
    <property type="entry name" value="EF_HAND_1"/>
    <property type="match status" value="2"/>
</dbReference>
<evidence type="ECO:0000313" key="5">
    <source>
        <dbReference type="Proteomes" id="UP000325113"/>
    </source>
</evidence>
<feature type="compositionally biased region" description="Low complexity" evidence="2">
    <location>
        <begin position="610"/>
        <end position="619"/>
    </location>
</feature>
<feature type="domain" description="EF-hand" evidence="3">
    <location>
        <begin position="252"/>
        <end position="287"/>
    </location>
</feature>
<feature type="compositionally biased region" description="Acidic residues" evidence="2">
    <location>
        <begin position="387"/>
        <end position="398"/>
    </location>
</feature>
<feature type="compositionally biased region" description="Low complexity" evidence="2">
    <location>
        <begin position="181"/>
        <end position="199"/>
    </location>
</feature>
<dbReference type="SMART" id="SM00054">
    <property type="entry name" value="EFh"/>
    <property type="match status" value="2"/>
</dbReference>
<feature type="region of interest" description="Disordered" evidence="2">
    <location>
        <begin position="179"/>
        <end position="243"/>
    </location>
</feature>
<evidence type="ECO:0000313" key="4">
    <source>
        <dbReference type="EMBL" id="KAA0158078.1"/>
    </source>
</evidence>
<proteinExistence type="predicted"/>
<dbReference type="SUPFAM" id="SSF47473">
    <property type="entry name" value="EF-hand"/>
    <property type="match status" value="1"/>
</dbReference>
<feature type="compositionally biased region" description="Basic residues" evidence="2">
    <location>
        <begin position="649"/>
        <end position="660"/>
    </location>
</feature>
<accession>A0A5A8CZ46</accession>
<organism evidence="4 5">
    <name type="scientific">Cafeteria roenbergensis</name>
    <name type="common">Marine flagellate</name>
    <dbReference type="NCBI Taxonomy" id="33653"/>
    <lineage>
        <taxon>Eukaryota</taxon>
        <taxon>Sar</taxon>
        <taxon>Stramenopiles</taxon>
        <taxon>Bigyra</taxon>
        <taxon>Opalozoa</taxon>
        <taxon>Bicosoecida</taxon>
        <taxon>Cafeteriaceae</taxon>
        <taxon>Cafeteria</taxon>
    </lineage>
</organism>
<dbReference type="InterPro" id="IPR018247">
    <property type="entry name" value="EF_Hand_1_Ca_BS"/>
</dbReference>
<dbReference type="EMBL" id="VLTM01000072">
    <property type="protein sequence ID" value="KAA0158078.1"/>
    <property type="molecule type" value="Genomic_DNA"/>
</dbReference>
<evidence type="ECO:0000259" key="3">
    <source>
        <dbReference type="PROSITE" id="PS50222"/>
    </source>
</evidence>
<dbReference type="CDD" id="cd00051">
    <property type="entry name" value="EFh"/>
    <property type="match status" value="1"/>
</dbReference>
<sequence length="660" mass="67436">MGAGDSRPAAVPLDGLAKGDILLLGGTQETDIGALPRGLVQGVVAAQRTNSFATQKQRLSSWTAVAIVLQHKQDKYLLRPDADGLQVQPLQAGLALLARAGTAIAVRRPVLPPPEAARFGATLDELLVTAARGLRWDAFLPGQGPGSAAPASARARGHGVASGPSSATLGLFGGSKAAMHASQSGAPSSGSGAASSSSMARKRLASSRMLGTFSKGSPAKGGAPSLRAPPGSSSRHLGGASASKHRWNMAQMALVEVRRAFHRADRDRSGAIDASEVRSFLADVRGRAVTEAESRAFRELVDADGDGLLSERELVIGLQRVPLRDSAVPDGVDLDAIVSAETVASVLEIAGLLVARRCVDAPGMRRAGDSGSGRRARGGGARGPLEQDSDESDDGDDEVLDDRRALAAAGLVVPRRASAKVAPAGGGGMDAGSAPQAASGGGGGWGRRAARVAPHPDEAFEPDAKLAPGAAAGRRDEPSTTRSGRSARIGKLPMVHLGSVVVVDADSSVSLHFRPASFSTAAAGRRERVRLRAGRLEPEAPVLVDARGTSEEEAGPGKRGKQTVLGSALAAAAGALGCAASHGFDGWYGEATTEDDELAGSGPAPDKAAAEASLSKLAAGDPAAEDAFVRRTMEDLRSRDGAGMVAGRPARRKKRPSKRR</sequence>